<dbReference type="RefSeq" id="WP_237868615.1">
    <property type="nucleotide sequence ID" value="NZ_JAKLTR010000002.1"/>
</dbReference>
<evidence type="ECO:0000313" key="2">
    <source>
        <dbReference type="EMBL" id="MCG2613386.1"/>
    </source>
</evidence>
<name>A0ABS9KM39_9BACT</name>
<dbReference type="EMBL" id="JAKLTR010000002">
    <property type="protein sequence ID" value="MCG2613386.1"/>
    <property type="molecule type" value="Genomic_DNA"/>
</dbReference>
<organism evidence="2 3">
    <name type="scientific">Terrimonas ginsenosidimutans</name>
    <dbReference type="NCBI Taxonomy" id="2908004"/>
    <lineage>
        <taxon>Bacteria</taxon>
        <taxon>Pseudomonadati</taxon>
        <taxon>Bacteroidota</taxon>
        <taxon>Chitinophagia</taxon>
        <taxon>Chitinophagales</taxon>
        <taxon>Chitinophagaceae</taxon>
        <taxon>Terrimonas</taxon>
    </lineage>
</organism>
<keyword evidence="1" id="KW-1133">Transmembrane helix</keyword>
<evidence type="ECO:0000313" key="3">
    <source>
        <dbReference type="Proteomes" id="UP001165367"/>
    </source>
</evidence>
<reference evidence="2" key="1">
    <citation type="submission" date="2022-01" db="EMBL/GenBank/DDBJ databases">
        <authorList>
            <person name="Jo J.-H."/>
            <person name="Im W.-T."/>
        </authorList>
    </citation>
    <scope>NUCLEOTIDE SEQUENCE</scope>
    <source>
        <strain evidence="2">NA20</strain>
    </source>
</reference>
<feature type="transmembrane region" description="Helical" evidence="1">
    <location>
        <begin position="6"/>
        <end position="26"/>
    </location>
</feature>
<keyword evidence="3" id="KW-1185">Reference proteome</keyword>
<feature type="transmembrane region" description="Helical" evidence="1">
    <location>
        <begin position="38"/>
        <end position="60"/>
    </location>
</feature>
<sequence length="90" mass="9573">MILFIAGQIAIGIQVILLLVWAYSMFGSTNGTDPAGQGTAFTLLIGFASYIAIAIFLLLTKKTGPMVGALAMSALPITIVIVMWLKEIKQ</sequence>
<proteinExistence type="predicted"/>
<keyword evidence="1" id="KW-0812">Transmembrane</keyword>
<accession>A0ABS9KM39</accession>
<feature type="transmembrane region" description="Helical" evidence="1">
    <location>
        <begin position="66"/>
        <end position="85"/>
    </location>
</feature>
<evidence type="ECO:0000256" key="1">
    <source>
        <dbReference type="SAM" id="Phobius"/>
    </source>
</evidence>
<comment type="caution">
    <text evidence="2">The sequence shown here is derived from an EMBL/GenBank/DDBJ whole genome shotgun (WGS) entry which is preliminary data.</text>
</comment>
<keyword evidence="1" id="KW-0472">Membrane</keyword>
<gene>
    <name evidence="2" type="ORF">LZZ85_03805</name>
</gene>
<dbReference type="Proteomes" id="UP001165367">
    <property type="component" value="Unassembled WGS sequence"/>
</dbReference>
<protein>
    <submittedName>
        <fullName evidence="2">Uncharacterized protein</fullName>
    </submittedName>
</protein>